<keyword evidence="1" id="KW-0472">Membrane</keyword>
<dbReference type="HOGENOM" id="CLU_3045142_0_0_9"/>
<keyword evidence="1" id="KW-1133">Transmembrane helix</keyword>
<feature type="transmembrane region" description="Helical" evidence="1">
    <location>
        <begin position="6"/>
        <end position="32"/>
    </location>
</feature>
<dbReference type="KEGG" id="med:MELS_0820"/>
<keyword evidence="3" id="KW-1185">Reference proteome</keyword>
<proteinExistence type="predicted"/>
<gene>
    <name evidence="2" type="ORF">MELS_0820</name>
</gene>
<keyword evidence="1" id="KW-0812">Transmembrane</keyword>
<evidence type="ECO:0000313" key="3">
    <source>
        <dbReference type="Proteomes" id="UP000010111"/>
    </source>
</evidence>
<evidence type="ECO:0000256" key="1">
    <source>
        <dbReference type="SAM" id="Phobius"/>
    </source>
</evidence>
<protein>
    <submittedName>
        <fullName evidence="2">Uncharacterized protein</fullName>
    </submittedName>
</protein>
<accession>G0VNL4</accession>
<name>G0VNL4_MEGEL</name>
<dbReference type="AlphaFoldDB" id="G0VNL4"/>
<dbReference type="Proteomes" id="UP000010111">
    <property type="component" value="Chromosome"/>
</dbReference>
<sequence>MFPINITVSCSITFDTFMFFFVLVIILEALFINNMKLHIINKFVKKHLTNISCS</sequence>
<organism evidence="2 3">
    <name type="scientific">Megasphaera elsdenii DSM 20460</name>
    <dbReference type="NCBI Taxonomy" id="1064535"/>
    <lineage>
        <taxon>Bacteria</taxon>
        <taxon>Bacillati</taxon>
        <taxon>Bacillota</taxon>
        <taxon>Negativicutes</taxon>
        <taxon>Veillonellales</taxon>
        <taxon>Veillonellaceae</taxon>
        <taxon>Megasphaera</taxon>
    </lineage>
</organism>
<reference evidence="2 3" key="1">
    <citation type="journal article" date="2011" name="J. Bacteriol.">
        <title>Genome Sequence of the Ruminal Bacterium Megasphaera elsdenii.</title>
        <authorList>
            <person name="Marx H."/>
            <person name="Graf A.B."/>
            <person name="Tatto N."/>
            <person name="Thallinger G.G."/>
            <person name="Mattanovich D."/>
            <person name="Sauer M."/>
        </authorList>
    </citation>
    <scope>NUCLEOTIDE SEQUENCE [LARGE SCALE GENOMIC DNA]</scope>
    <source>
        <strain evidence="2 3">DSM 20460</strain>
    </source>
</reference>
<evidence type="ECO:0000313" key="2">
    <source>
        <dbReference type="EMBL" id="CCC73042.1"/>
    </source>
</evidence>
<dbReference type="EMBL" id="HE576794">
    <property type="protein sequence ID" value="CCC73042.1"/>
    <property type="molecule type" value="Genomic_DNA"/>
</dbReference>